<dbReference type="PANTHER" id="PTHR11236:SF9">
    <property type="entry name" value="ANTHRANILATE SYNTHASE COMPONENT 1"/>
    <property type="match status" value="1"/>
</dbReference>
<dbReference type="Gene3D" id="3.60.120.10">
    <property type="entry name" value="Anthranilate synthase"/>
    <property type="match status" value="1"/>
</dbReference>
<reference evidence="16 17" key="1">
    <citation type="submission" date="2016-10" db="EMBL/GenBank/DDBJ databases">
        <title>Comparative genomics between deep and shallow subseafloor isolates.</title>
        <authorList>
            <person name="Ishii S."/>
            <person name="Miller J.R."/>
            <person name="Sutton G."/>
            <person name="Suzuki S."/>
            <person name="Methe B."/>
            <person name="Inagaki F."/>
            <person name="Imachi H."/>
        </authorList>
    </citation>
    <scope>NUCLEOTIDE SEQUENCE [LARGE SCALE GENOMIC DNA]</scope>
    <source>
        <strain evidence="15 16">A8p</strain>
        <strain evidence="14 17">MO-MB1</strain>
    </source>
</reference>
<dbReference type="NCBIfam" id="TIGR01820">
    <property type="entry name" value="TrpE-arch"/>
    <property type="match status" value="1"/>
</dbReference>
<comment type="catalytic activity">
    <reaction evidence="10 11">
        <text>chorismate + L-glutamine = anthranilate + pyruvate + L-glutamate + H(+)</text>
        <dbReference type="Rhea" id="RHEA:21732"/>
        <dbReference type="ChEBI" id="CHEBI:15361"/>
        <dbReference type="ChEBI" id="CHEBI:15378"/>
        <dbReference type="ChEBI" id="CHEBI:16567"/>
        <dbReference type="ChEBI" id="CHEBI:29748"/>
        <dbReference type="ChEBI" id="CHEBI:29985"/>
        <dbReference type="ChEBI" id="CHEBI:58359"/>
        <dbReference type="EC" id="4.1.3.27"/>
    </reaction>
</comment>
<comment type="subunit">
    <text evidence="11">Heterotetramer consisting of two non-identical subunits: a beta subunit (TrpG) and a large alpha subunit (TrpE).</text>
</comment>
<keyword evidence="8 11" id="KW-0057">Aromatic amino acid biosynthesis</keyword>
<dbReference type="RefSeq" id="WP_100904919.1">
    <property type="nucleotide sequence ID" value="NZ_CP017766.1"/>
</dbReference>
<dbReference type="EC" id="4.1.3.27" evidence="11"/>
<accession>A0A2H4VT04</accession>
<dbReference type="GO" id="GO:0000162">
    <property type="term" value="P:L-tryptophan biosynthetic process"/>
    <property type="evidence" value="ECO:0007669"/>
    <property type="project" value="UniProtKB-UniPathway"/>
</dbReference>
<dbReference type="EMBL" id="CP017766">
    <property type="protein sequence ID" value="AUB54941.1"/>
    <property type="molecule type" value="Genomic_DNA"/>
</dbReference>
<dbReference type="InterPro" id="IPR015890">
    <property type="entry name" value="Chorismate_C"/>
</dbReference>
<dbReference type="InterPro" id="IPR006805">
    <property type="entry name" value="Anth_synth_I_N"/>
</dbReference>
<dbReference type="OrthoDB" id="25514at2157"/>
<evidence type="ECO:0000256" key="6">
    <source>
        <dbReference type="ARBA" id="ARBA00022822"/>
    </source>
</evidence>
<dbReference type="KEGG" id="msub:BK009_11500"/>
<feature type="domain" description="Anthranilate synthase component I N-terminal" evidence="13">
    <location>
        <begin position="29"/>
        <end position="158"/>
    </location>
</feature>
<evidence type="ECO:0000313" key="14">
    <source>
        <dbReference type="EMBL" id="AUB54941.1"/>
    </source>
</evidence>
<dbReference type="InterPro" id="IPR010116">
    <property type="entry name" value="Anthranilate_synth_I_arc_typ"/>
</dbReference>
<organism evidence="14 17">
    <name type="scientific">Methanobacterium subterraneum</name>
    <dbReference type="NCBI Taxonomy" id="59277"/>
    <lineage>
        <taxon>Archaea</taxon>
        <taxon>Methanobacteriati</taxon>
        <taxon>Methanobacteriota</taxon>
        <taxon>Methanomada group</taxon>
        <taxon>Methanobacteria</taxon>
        <taxon>Methanobacteriales</taxon>
        <taxon>Methanobacteriaceae</taxon>
        <taxon>Methanobacterium</taxon>
    </lineage>
</organism>
<dbReference type="SUPFAM" id="SSF56322">
    <property type="entry name" value="ADC synthase"/>
    <property type="match status" value="1"/>
</dbReference>
<evidence type="ECO:0000256" key="1">
    <source>
        <dbReference type="ARBA" id="ARBA00001946"/>
    </source>
</evidence>
<protein>
    <recommendedName>
        <fullName evidence="11">Anthranilate synthase component 1</fullName>
        <ecNumber evidence="11">4.1.3.27</ecNumber>
    </recommendedName>
</protein>
<dbReference type="Pfam" id="PF00425">
    <property type="entry name" value="Chorismate_bind"/>
    <property type="match status" value="1"/>
</dbReference>
<gene>
    <name evidence="11" type="primary">trpE</name>
    <name evidence="14" type="ORF">BK007_02155</name>
    <name evidence="15" type="ORF">BK009_11500</name>
</gene>
<dbReference type="GO" id="GO:0046872">
    <property type="term" value="F:metal ion binding"/>
    <property type="evidence" value="ECO:0007669"/>
    <property type="project" value="UniProtKB-KW"/>
</dbReference>
<keyword evidence="4 11" id="KW-0028">Amino-acid biosynthesis</keyword>
<dbReference type="Proteomes" id="UP000232806">
    <property type="component" value="Chromosome"/>
</dbReference>
<evidence type="ECO:0000256" key="11">
    <source>
        <dbReference type="RuleBase" id="RU364045"/>
    </source>
</evidence>
<evidence type="ECO:0000313" key="16">
    <source>
        <dbReference type="Proteomes" id="UP000232631"/>
    </source>
</evidence>
<comment type="similarity">
    <text evidence="3 11">Belongs to the anthranilate synthase component I family.</text>
</comment>
<name>A0A2H4VA29_9EURY</name>
<keyword evidence="7 11" id="KW-0460">Magnesium</keyword>
<evidence type="ECO:0000259" key="12">
    <source>
        <dbReference type="Pfam" id="PF00425"/>
    </source>
</evidence>
<dbReference type="EMBL" id="CP017768">
    <property type="protein sequence ID" value="AUB61239.1"/>
    <property type="molecule type" value="Genomic_DNA"/>
</dbReference>
<accession>A0A2H4VA29</accession>
<evidence type="ECO:0000256" key="5">
    <source>
        <dbReference type="ARBA" id="ARBA00022723"/>
    </source>
</evidence>
<keyword evidence="6 11" id="KW-0822">Tryptophan biosynthesis</keyword>
<keyword evidence="9 11" id="KW-0456">Lyase</keyword>
<dbReference type="UniPathway" id="UPA00035">
    <property type="reaction ID" value="UER00040"/>
</dbReference>
<dbReference type="PRINTS" id="PR00095">
    <property type="entry name" value="ANTSNTHASEI"/>
</dbReference>
<dbReference type="InterPro" id="IPR019999">
    <property type="entry name" value="Anth_synth_I-like"/>
</dbReference>
<evidence type="ECO:0000259" key="13">
    <source>
        <dbReference type="Pfam" id="PF04715"/>
    </source>
</evidence>
<dbReference type="InterPro" id="IPR005801">
    <property type="entry name" value="ADC_synthase"/>
</dbReference>
<proteinExistence type="inferred from homology"/>
<evidence type="ECO:0000256" key="10">
    <source>
        <dbReference type="ARBA" id="ARBA00047683"/>
    </source>
</evidence>
<comment type="function">
    <text evidence="11">Part of a heterotetrameric complex that catalyzes the two-step biosynthesis of anthranilate, an intermediate in the biosynthesis of L-tryptophan. In the first step, the glutamine-binding beta subunit (TrpG) of anthranilate synthase (AS) provides the glutamine amidotransferase activity which generates ammonia as a substrate that, along with chorismate, is used in the second step, catalyzed by the large alpha subunit of AS (TrpE) to produce anthranilate. In the absence of TrpG, TrpE can synthesize anthranilate directly from chorismate and high concentrations of ammonia.</text>
</comment>
<evidence type="ECO:0000313" key="17">
    <source>
        <dbReference type="Proteomes" id="UP000232806"/>
    </source>
</evidence>
<dbReference type="GeneID" id="35127134"/>
<dbReference type="GO" id="GO:0004049">
    <property type="term" value="F:anthranilate synthase activity"/>
    <property type="evidence" value="ECO:0007669"/>
    <property type="project" value="UniProtKB-EC"/>
</dbReference>
<dbReference type="Pfam" id="PF04715">
    <property type="entry name" value="Anth_synt_I_N"/>
    <property type="match status" value="1"/>
</dbReference>
<dbReference type="PANTHER" id="PTHR11236">
    <property type="entry name" value="AMINOBENZOATE/ANTHRANILATE SYNTHASE"/>
    <property type="match status" value="1"/>
</dbReference>
<evidence type="ECO:0000256" key="8">
    <source>
        <dbReference type="ARBA" id="ARBA00023141"/>
    </source>
</evidence>
<dbReference type="Proteomes" id="UP000232631">
    <property type="component" value="Chromosome"/>
</dbReference>
<evidence type="ECO:0000256" key="2">
    <source>
        <dbReference type="ARBA" id="ARBA00004873"/>
    </source>
</evidence>
<evidence type="ECO:0000256" key="4">
    <source>
        <dbReference type="ARBA" id="ARBA00022605"/>
    </source>
</evidence>
<dbReference type="AlphaFoldDB" id="A0A2H4VA29"/>
<feature type="domain" description="Chorismate-utilising enzyme C-terminal" evidence="12">
    <location>
        <begin position="195"/>
        <end position="448"/>
    </location>
</feature>
<evidence type="ECO:0000256" key="9">
    <source>
        <dbReference type="ARBA" id="ARBA00023239"/>
    </source>
</evidence>
<evidence type="ECO:0000313" key="15">
    <source>
        <dbReference type="EMBL" id="AUB61239.1"/>
    </source>
</evidence>
<evidence type="ECO:0000256" key="3">
    <source>
        <dbReference type="ARBA" id="ARBA00009562"/>
    </source>
</evidence>
<sequence length="463" mass="52031">MVTTCKAVNVFGEYNLKNKEARRTKLDFDAPFDLFKKIYSKYPSSFLLESMESDSGLARYSVLGFDPVATLKAHNGILEIKKDNTTDEIETPNPFMEIKSLIGNGSSSKGFQGGLVGYVSYEAVKYFEPVQVQEGTFPDYEFGLFLDAVIFDRLQNKCEYITLGENRVEEIRDLAREEFETEDLTFQEEKHHFSQDKFEKMVLDAKKRIKSGEIFQSVISNAREYQIKGNKLSFYETLRNINPSPYMYHLKLGEREIIGSSPEMLVRVEGRDVETYPIAGTRKRGTTPEKDLKLERELLADEKEKAEHLMLVDLARNDIGKVSEFGTVNVPEYMTVKKFSHVQHIVSRVMGKLQKDKNAVDAFTSIFPAGTVSGAPKIRAMEIINQLEGITRGPYAGAVGYFSLNGNADFAITIRTLVCQGERGKIQAGAGIVHDSVPTSEYLECENKAQALLSALNMSGEAK</sequence>
<comment type="pathway">
    <text evidence="2 11">Amino-acid biosynthesis; L-tryptophan biosynthesis; L-tryptophan from chorismate: step 1/5.</text>
</comment>
<comment type="cofactor">
    <cofactor evidence="1 11">
        <name>Mg(2+)</name>
        <dbReference type="ChEBI" id="CHEBI:18420"/>
    </cofactor>
</comment>
<keyword evidence="5 11" id="KW-0479">Metal-binding</keyword>
<keyword evidence="16" id="KW-1185">Reference proteome</keyword>
<evidence type="ECO:0000256" key="7">
    <source>
        <dbReference type="ARBA" id="ARBA00022842"/>
    </source>
</evidence>